<comment type="caution">
    <text evidence="1">The sequence shown here is derived from an EMBL/GenBank/DDBJ whole genome shotgun (WGS) entry which is preliminary data.</text>
</comment>
<sequence>MYYVYTCITMSRISYQLKHEATWCSTFSCLKTSQTRDSAGFHFRAIWVQTEHDVGGKIRDCTYLMKYYNHEIGHELPNGDRGLHGAYYKSNQAEFLVCDVSRQLNVLHQVASCFS</sequence>
<reference evidence="1 2" key="2">
    <citation type="journal article" date="2021" name="Genomics">
        <title>High-quality reference genome for Clonorchis sinensis.</title>
        <authorList>
            <person name="Young N.D."/>
            <person name="Stroehlein A.J."/>
            <person name="Kinkar L."/>
            <person name="Wang T."/>
            <person name="Sohn W.M."/>
            <person name="Chang B.C.H."/>
            <person name="Kaur P."/>
            <person name="Weisz D."/>
            <person name="Dudchenko O."/>
            <person name="Aiden E.L."/>
            <person name="Korhonen P.K."/>
            <person name="Gasser R.B."/>
        </authorList>
    </citation>
    <scope>NUCLEOTIDE SEQUENCE [LARGE SCALE GENOMIC DNA]</scope>
    <source>
        <strain evidence="1">Cs-k2</strain>
    </source>
</reference>
<dbReference type="EMBL" id="NIRI02000005">
    <property type="protein sequence ID" value="KAG5454764.1"/>
    <property type="molecule type" value="Genomic_DNA"/>
</dbReference>
<dbReference type="Proteomes" id="UP000286415">
    <property type="component" value="Unassembled WGS sequence"/>
</dbReference>
<reference evidence="1 2" key="1">
    <citation type="journal article" date="2018" name="Biotechnol. Adv.">
        <title>Improved genomic resources and new bioinformatic workflow for the carcinogenic parasite Clonorchis sinensis: Biotechnological implications.</title>
        <authorList>
            <person name="Wang D."/>
            <person name="Korhonen P.K."/>
            <person name="Gasser R.B."/>
            <person name="Young N.D."/>
        </authorList>
    </citation>
    <scope>NUCLEOTIDE SEQUENCE [LARGE SCALE GENOMIC DNA]</scope>
    <source>
        <strain evidence="1">Cs-k2</strain>
    </source>
</reference>
<gene>
    <name evidence="1" type="ORF">CSKR_203704</name>
</gene>
<evidence type="ECO:0000313" key="1">
    <source>
        <dbReference type="EMBL" id="KAG5454764.1"/>
    </source>
</evidence>
<accession>A0A419QDH6</accession>
<protein>
    <submittedName>
        <fullName evidence="1">Uncharacterized protein</fullName>
    </submittedName>
</protein>
<proteinExistence type="predicted"/>
<evidence type="ECO:0000313" key="2">
    <source>
        <dbReference type="Proteomes" id="UP000286415"/>
    </source>
</evidence>
<dbReference type="InParanoid" id="A0A419QDH6"/>
<keyword evidence="2" id="KW-1185">Reference proteome</keyword>
<organism evidence="1 2">
    <name type="scientific">Clonorchis sinensis</name>
    <name type="common">Chinese liver fluke</name>
    <dbReference type="NCBI Taxonomy" id="79923"/>
    <lineage>
        <taxon>Eukaryota</taxon>
        <taxon>Metazoa</taxon>
        <taxon>Spiralia</taxon>
        <taxon>Lophotrochozoa</taxon>
        <taxon>Platyhelminthes</taxon>
        <taxon>Trematoda</taxon>
        <taxon>Digenea</taxon>
        <taxon>Opisthorchiida</taxon>
        <taxon>Opisthorchiata</taxon>
        <taxon>Opisthorchiidae</taxon>
        <taxon>Clonorchis</taxon>
    </lineage>
</organism>
<name>A0A419QDH6_CLOSI</name>
<dbReference type="AlphaFoldDB" id="A0A419QDH6"/>